<feature type="transmembrane region" description="Helical" evidence="9">
    <location>
        <begin position="139"/>
        <end position="162"/>
    </location>
</feature>
<evidence type="ECO:0000256" key="2">
    <source>
        <dbReference type="ARBA" id="ARBA00022448"/>
    </source>
</evidence>
<feature type="transmembrane region" description="Helical" evidence="9">
    <location>
        <begin position="238"/>
        <end position="256"/>
    </location>
</feature>
<dbReference type="Proteomes" id="UP001321786">
    <property type="component" value="Chromosome"/>
</dbReference>
<keyword evidence="2" id="KW-0813">Transport</keyword>
<dbReference type="RefSeq" id="WP_338536948.1">
    <property type="nucleotide sequence ID" value="NZ_AP028654.1"/>
</dbReference>
<evidence type="ECO:0000256" key="1">
    <source>
        <dbReference type="ARBA" id="ARBA00004651"/>
    </source>
</evidence>
<evidence type="ECO:0000256" key="3">
    <source>
        <dbReference type="ARBA" id="ARBA00022449"/>
    </source>
</evidence>
<proteinExistence type="inferred from homology"/>
<evidence type="ECO:0000256" key="8">
    <source>
        <dbReference type="ARBA" id="ARBA00038435"/>
    </source>
</evidence>
<gene>
    <name evidence="11" type="primary">nhaC_1</name>
    <name evidence="11" type="ORF">HLPR_09690</name>
</gene>
<feature type="transmembrane region" description="Helical" evidence="9">
    <location>
        <begin position="198"/>
        <end position="218"/>
    </location>
</feature>
<dbReference type="InterPro" id="IPR018461">
    <property type="entry name" value="Na/H_Antiport_NhaC-like_C"/>
</dbReference>
<evidence type="ECO:0000256" key="9">
    <source>
        <dbReference type="SAM" id="Phobius"/>
    </source>
</evidence>
<keyword evidence="3" id="KW-0050">Antiport</keyword>
<organism evidence="11 12">
    <name type="scientific">Helicovermis profundi</name>
    <dbReference type="NCBI Taxonomy" id="3065157"/>
    <lineage>
        <taxon>Bacteria</taxon>
        <taxon>Bacillati</taxon>
        <taxon>Bacillota</taxon>
        <taxon>Clostridia</taxon>
        <taxon>Helicovermis</taxon>
    </lineage>
</organism>
<evidence type="ECO:0000256" key="4">
    <source>
        <dbReference type="ARBA" id="ARBA00022475"/>
    </source>
</evidence>
<feature type="transmembrane region" description="Helical" evidence="9">
    <location>
        <begin position="422"/>
        <end position="445"/>
    </location>
</feature>
<dbReference type="KEGG" id="hprf:HLPR_09690"/>
<keyword evidence="7 9" id="KW-0472">Membrane</keyword>
<sequence>MSESFLEKGKDISLGYAAMVVFLVFGFVLGGAILFGGNIETMFILALIFTVPLVMKLGYTYKEVQDFGWKVVMQSLEANFIILIVGTMVAALIASGTVPLIIVIGLKLISPKAFLLTALLVTSFTSLATGTSWGTIGTAGLAMIGIGNALGVPPAMTAGAVISGAAFGDKMSPLSDTTNLAAAVTGTPLMTHVKHMTLTTIPAYIMTAILFTFLGFKFDATGYDPTIVNNTVTALSGIFNFSFIELLPLAVVIFLLIKKAPPIMALLSGTASGLILAFFRQGETIHSLLGYIYDGYSIQSGITYIDKLLNRGGIMSMISSFLIVFSAAAITGMLSESGILNALVRPLANNCEGSRFKTVLYTLIMGYSTNMIASSMLLSEIVPGTIMKPIFKKNNLAPQNLSRLLEDSGTLGAWLIPWNANAIFGATMLGVSVGSFIPFVFLAWLSPLTSLIYGATGLTMIPLDKYEEKNAA</sequence>
<feature type="transmembrane region" description="Helical" evidence="9">
    <location>
        <begin position="81"/>
        <end position="106"/>
    </location>
</feature>
<protein>
    <submittedName>
        <fullName evidence="11">Na+/H+ antiporter NhaC</fullName>
    </submittedName>
</protein>
<dbReference type="EMBL" id="AP028654">
    <property type="protein sequence ID" value="BEP28638.1"/>
    <property type="molecule type" value="Genomic_DNA"/>
</dbReference>
<evidence type="ECO:0000313" key="11">
    <source>
        <dbReference type="EMBL" id="BEP28638.1"/>
    </source>
</evidence>
<reference evidence="11 12" key="1">
    <citation type="submission" date="2023-08" db="EMBL/GenBank/DDBJ databases">
        <title>Helicovermis profunda gen. nov., sp. nov., a novel mesophilic, fermentative bacterium within the Bacillota from a deep-sea hydrothermal vent chimney.</title>
        <authorList>
            <person name="Miyazaki U."/>
            <person name="Mizutani D."/>
            <person name="Hashimoto Y."/>
            <person name="Tame A."/>
            <person name="Sawayama S."/>
            <person name="Miyazaki J."/>
            <person name="Takai K."/>
            <person name="Nakagawa S."/>
        </authorList>
    </citation>
    <scope>NUCLEOTIDE SEQUENCE [LARGE SCALE GENOMIC DNA]</scope>
    <source>
        <strain evidence="11 12">S502</strain>
    </source>
</reference>
<feature type="domain" description="Na+/H+ antiporter NhaC-like C-terminal" evidence="10">
    <location>
        <begin position="164"/>
        <end position="458"/>
    </location>
</feature>
<evidence type="ECO:0000256" key="5">
    <source>
        <dbReference type="ARBA" id="ARBA00022692"/>
    </source>
</evidence>
<keyword evidence="4" id="KW-1003">Cell membrane</keyword>
<evidence type="ECO:0000313" key="12">
    <source>
        <dbReference type="Proteomes" id="UP001321786"/>
    </source>
</evidence>
<dbReference type="NCBIfam" id="TIGR00931">
    <property type="entry name" value="antiport_nhaC"/>
    <property type="match status" value="1"/>
</dbReference>
<feature type="transmembrane region" description="Helical" evidence="9">
    <location>
        <begin position="113"/>
        <end position="133"/>
    </location>
</feature>
<name>A0AAU9EGR6_9FIRM</name>
<feature type="transmembrane region" description="Helical" evidence="9">
    <location>
        <begin position="314"/>
        <end position="335"/>
    </location>
</feature>
<feature type="transmembrane region" description="Helical" evidence="9">
    <location>
        <begin position="12"/>
        <end position="35"/>
    </location>
</feature>
<evidence type="ECO:0000256" key="6">
    <source>
        <dbReference type="ARBA" id="ARBA00022989"/>
    </source>
</evidence>
<feature type="transmembrane region" description="Helical" evidence="9">
    <location>
        <begin position="263"/>
        <end position="279"/>
    </location>
</feature>
<dbReference type="InterPro" id="IPR004770">
    <property type="entry name" value="Na/H_antiport_NhaC"/>
</dbReference>
<dbReference type="GO" id="GO:0005886">
    <property type="term" value="C:plasma membrane"/>
    <property type="evidence" value="ECO:0007669"/>
    <property type="project" value="UniProtKB-SubCell"/>
</dbReference>
<dbReference type="PANTHER" id="PTHR33451">
    <property type="entry name" value="MALATE-2H(+)/NA(+)-LACTATE ANTIPORTER"/>
    <property type="match status" value="1"/>
</dbReference>
<dbReference type="AlphaFoldDB" id="A0AAU9EGR6"/>
<dbReference type="InterPro" id="IPR052180">
    <property type="entry name" value="NhaC_Na-H+_Antiporter"/>
</dbReference>
<dbReference type="GO" id="GO:0015297">
    <property type="term" value="F:antiporter activity"/>
    <property type="evidence" value="ECO:0007669"/>
    <property type="project" value="UniProtKB-KW"/>
</dbReference>
<evidence type="ECO:0000259" key="10">
    <source>
        <dbReference type="Pfam" id="PF03553"/>
    </source>
</evidence>
<accession>A0AAU9EGR6</accession>
<keyword evidence="5 9" id="KW-0812">Transmembrane</keyword>
<dbReference type="PANTHER" id="PTHR33451:SF3">
    <property type="entry name" value="MALATE-2H(+)_NA(+)-LACTATE ANTIPORTER"/>
    <property type="match status" value="1"/>
</dbReference>
<dbReference type="Pfam" id="PF03553">
    <property type="entry name" value="Na_H_antiporter"/>
    <property type="match status" value="1"/>
</dbReference>
<comment type="subcellular location">
    <subcellularLocation>
        <location evidence="1">Cell membrane</location>
        <topology evidence="1">Multi-pass membrane protein</topology>
    </subcellularLocation>
</comment>
<feature type="transmembrane region" description="Helical" evidence="9">
    <location>
        <begin position="42"/>
        <end position="61"/>
    </location>
</feature>
<evidence type="ECO:0000256" key="7">
    <source>
        <dbReference type="ARBA" id="ARBA00023136"/>
    </source>
</evidence>
<keyword evidence="6 9" id="KW-1133">Transmembrane helix</keyword>
<keyword evidence="12" id="KW-1185">Reference proteome</keyword>
<comment type="similarity">
    <text evidence="8">Belongs to the NhaC Na(+)/H(+) (TC 2.A.35) antiporter family.</text>
</comment>